<proteinExistence type="predicted"/>
<name>R7Q527_CHOCR</name>
<gene>
    <name evidence="1" type="ORF">CHC_T00001794001</name>
</gene>
<dbReference type="GeneID" id="17320480"/>
<dbReference type="Gramene" id="CDF32963">
    <property type="protein sequence ID" value="CDF32963"/>
    <property type="gene ID" value="CHC_T00001794001"/>
</dbReference>
<dbReference type="AlphaFoldDB" id="R7Q527"/>
<protein>
    <submittedName>
        <fullName evidence="1">Uncharacterized protein</fullName>
    </submittedName>
</protein>
<accession>R7Q527</accession>
<dbReference type="RefSeq" id="XP_005712766.1">
    <property type="nucleotide sequence ID" value="XM_005712709.1"/>
</dbReference>
<organism evidence="1 2">
    <name type="scientific">Chondrus crispus</name>
    <name type="common">Carrageen Irish moss</name>
    <name type="synonym">Polymorpha crispa</name>
    <dbReference type="NCBI Taxonomy" id="2769"/>
    <lineage>
        <taxon>Eukaryota</taxon>
        <taxon>Rhodophyta</taxon>
        <taxon>Florideophyceae</taxon>
        <taxon>Rhodymeniophycidae</taxon>
        <taxon>Gigartinales</taxon>
        <taxon>Gigartinaceae</taxon>
        <taxon>Chondrus</taxon>
    </lineage>
</organism>
<reference evidence="2" key="1">
    <citation type="journal article" date="2013" name="Proc. Natl. Acad. Sci. U.S.A.">
        <title>Genome structure and metabolic features in the red seaweed Chondrus crispus shed light on evolution of the Archaeplastida.</title>
        <authorList>
            <person name="Collen J."/>
            <person name="Porcel B."/>
            <person name="Carre W."/>
            <person name="Ball S.G."/>
            <person name="Chaparro C."/>
            <person name="Tonon T."/>
            <person name="Barbeyron T."/>
            <person name="Michel G."/>
            <person name="Noel B."/>
            <person name="Valentin K."/>
            <person name="Elias M."/>
            <person name="Artiguenave F."/>
            <person name="Arun A."/>
            <person name="Aury J.M."/>
            <person name="Barbosa-Neto J.F."/>
            <person name="Bothwell J.H."/>
            <person name="Bouget F.Y."/>
            <person name="Brillet L."/>
            <person name="Cabello-Hurtado F."/>
            <person name="Capella-Gutierrez S."/>
            <person name="Charrier B."/>
            <person name="Cladiere L."/>
            <person name="Cock J.M."/>
            <person name="Coelho S.M."/>
            <person name="Colleoni C."/>
            <person name="Czjzek M."/>
            <person name="Da Silva C."/>
            <person name="Delage L."/>
            <person name="Denoeud F."/>
            <person name="Deschamps P."/>
            <person name="Dittami S.M."/>
            <person name="Gabaldon T."/>
            <person name="Gachon C.M."/>
            <person name="Groisillier A."/>
            <person name="Herve C."/>
            <person name="Jabbari K."/>
            <person name="Katinka M."/>
            <person name="Kloareg B."/>
            <person name="Kowalczyk N."/>
            <person name="Labadie K."/>
            <person name="Leblanc C."/>
            <person name="Lopez P.J."/>
            <person name="McLachlan D.H."/>
            <person name="Meslet-Cladiere L."/>
            <person name="Moustafa A."/>
            <person name="Nehr Z."/>
            <person name="Nyvall Collen P."/>
            <person name="Panaud O."/>
            <person name="Partensky F."/>
            <person name="Poulain J."/>
            <person name="Rensing S.A."/>
            <person name="Rousvoal S."/>
            <person name="Samson G."/>
            <person name="Symeonidi A."/>
            <person name="Weissenbach J."/>
            <person name="Zambounis A."/>
            <person name="Wincker P."/>
            <person name="Boyen C."/>
        </authorList>
    </citation>
    <scope>NUCLEOTIDE SEQUENCE [LARGE SCALE GENOMIC DNA]</scope>
    <source>
        <strain evidence="2">cv. Stackhouse</strain>
    </source>
</reference>
<keyword evidence="2" id="KW-1185">Reference proteome</keyword>
<dbReference type="KEGG" id="ccp:CHC_T00001794001"/>
<evidence type="ECO:0000313" key="1">
    <source>
        <dbReference type="EMBL" id="CDF32963.1"/>
    </source>
</evidence>
<dbReference type="EMBL" id="HG001623">
    <property type="protein sequence ID" value="CDF32963.1"/>
    <property type="molecule type" value="Genomic_DNA"/>
</dbReference>
<evidence type="ECO:0000313" key="2">
    <source>
        <dbReference type="Proteomes" id="UP000012073"/>
    </source>
</evidence>
<sequence>MPMRSGSRWSNGKSSWYCTINLPGKKNMIKAMHPPARVLANPRSGNDTATTATNTFKTVAIATRFGSVITVVKFPKSMTSNFCLNGMMNSE</sequence>
<dbReference type="Proteomes" id="UP000012073">
    <property type="component" value="Unassembled WGS sequence"/>
</dbReference>